<dbReference type="Pfam" id="PF07690">
    <property type="entry name" value="MFS_1"/>
    <property type="match status" value="1"/>
</dbReference>
<keyword evidence="5 6" id="KW-0472">Membrane</keyword>
<comment type="caution">
    <text evidence="8">The sequence shown here is derived from an EMBL/GenBank/DDBJ whole genome shotgun (WGS) entry which is preliminary data.</text>
</comment>
<evidence type="ECO:0000256" key="4">
    <source>
        <dbReference type="ARBA" id="ARBA00022989"/>
    </source>
</evidence>
<feature type="transmembrane region" description="Helical" evidence="6">
    <location>
        <begin position="352"/>
        <end position="370"/>
    </location>
</feature>
<feature type="transmembrane region" description="Helical" evidence="6">
    <location>
        <begin position="376"/>
        <end position="403"/>
    </location>
</feature>
<dbReference type="SUPFAM" id="SSF103473">
    <property type="entry name" value="MFS general substrate transporter"/>
    <property type="match status" value="1"/>
</dbReference>
<feature type="transmembrane region" description="Helical" evidence="6">
    <location>
        <begin position="318"/>
        <end position="340"/>
    </location>
</feature>
<evidence type="ECO:0000256" key="3">
    <source>
        <dbReference type="ARBA" id="ARBA00022692"/>
    </source>
</evidence>
<feature type="transmembrane region" description="Helical" evidence="6">
    <location>
        <begin position="442"/>
        <end position="464"/>
    </location>
</feature>
<dbReference type="PANTHER" id="PTHR42718:SF9">
    <property type="entry name" value="MAJOR FACILITATOR SUPERFAMILY MULTIDRUG TRANSPORTER MFSC"/>
    <property type="match status" value="1"/>
</dbReference>
<evidence type="ECO:0000313" key="9">
    <source>
        <dbReference type="Proteomes" id="UP000521075"/>
    </source>
</evidence>
<dbReference type="PANTHER" id="PTHR42718">
    <property type="entry name" value="MAJOR FACILITATOR SUPERFAMILY MULTIDRUG TRANSPORTER MFSC"/>
    <property type="match status" value="1"/>
</dbReference>
<evidence type="ECO:0000256" key="6">
    <source>
        <dbReference type="SAM" id="Phobius"/>
    </source>
</evidence>
<gene>
    <name evidence="8" type="ORF">HNR14_001246</name>
</gene>
<dbReference type="AlphaFoldDB" id="A0A853DUF8"/>
<feature type="transmembrane region" description="Helical" evidence="6">
    <location>
        <begin position="213"/>
        <end position="232"/>
    </location>
</feature>
<dbReference type="PROSITE" id="PS50850">
    <property type="entry name" value="MFS"/>
    <property type="match status" value="1"/>
</dbReference>
<organism evidence="8 9">
    <name type="scientific">Leifsonia naganoensis</name>
    <dbReference type="NCBI Taxonomy" id="150025"/>
    <lineage>
        <taxon>Bacteria</taxon>
        <taxon>Bacillati</taxon>
        <taxon>Actinomycetota</taxon>
        <taxon>Actinomycetes</taxon>
        <taxon>Micrococcales</taxon>
        <taxon>Microbacteriaceae</taxon>
        <taxon>Leifsonia</taxon>
    </lineage>
</organism>
<protein>
    <submittedName>
        <fullName evidence="8">Putative MFS family arabinose efflux permease</fullName>
    </submittedName>
</protein>
<dbReference type="GO" id="GO:0022857">
    <property type="term" value="F:transmembrane transporter activity"/>
    <property type="evidence" value="ECO:0007669"/>
    <property type="project" value="InterPro"/>
</dbReference>
<evidence type="ECO:0000256" key="5">
    <source>
        <dbReference type="ARBA" id="ARBA00023136"/>
    </source>
</evidence>
<feature type="transmembrane region" description="Helical" evidence="6">
    <location>
        <begin position="281"/>
        <end position="306"/>
    </location>
</feature>
<evidence type="ECO:0000256" key="1">
    <source>
        <dbReference type="ARBA" id="ARBA00004651"/>
    </source>
</evidence>
<feature type="transmembrane region" description="Helical" evidence="6">
    <location>
        <begin position="61"/>
        <end position="82"/>
    </location>
</feature>
<proteinExistence type="predicted"/>
<keyword evidence="2" id="KW-0813">Transport</keyword>
<feature type="transmembrane region" description="Helical" evidence="6">
    <location>
        <begin position="94"/>
        <end position="113"/>
    </location>
</feature>
<dbReference type="InterPro" id="IPR036259">
    <property type="entry name" value="MFS_trans_sf"/>
</dbReference>
<feature type="domain" description="Major facilitator superfamily (MFS) profile" evidence="7">
    <location>
        <begin position="28"/>
        <end position="469"/>
    </location>
</feature>
<keyword evidence="3 6" id="KW-0812">Transmembrane</keyword>
<reference evidence="8 9" key="1">
    <citation type="submission" date="2020-07" db="EMBL/GenBank/DDBJ databases">
        <title>Sequencing the genomes of 1000 actinobacteria strains.</title>
        <authorList>
            <person name="Klenk H.-P."/>
        </authorList>
    </citation>
    <scope>NUCLEOTIDE SEQUENCE [LARGE SCALE GENOMIC DNA]</scope>
    <source>
        <strain evidence="8 9">DSM 15166</strain>
    </source>
</reference>
<feature type="transmembrane region" description="Helical" evidence="6">
    <location>
        <begin position="238"/>
        <end position="261"/>
    </location>
</feature>
<feature type="transmembrane region" description="Helical" evidence="6">
    <location>
        <begin position="177"/>
        <end position="201"/>
    </location>
</feature>
<keyword evidence="4 6" id="KW-1133">Transmembrane helix</keyword>
<accession>A0A853DUF8</accession>
<dbReference type="EMBL" id="JACCHJ010000001">
    <property type="protein sequence ID" value="NYK09365.1"/>
    <property type="molecule type" value="Genomic_DNA"/>
</dbReference>
<dbReference type="Gene3D" id="1.20.1250.20">
    <property type="entry name" value="MFS general substrate transporter like domains"/>
    <property type="match status" value="2"/>
</dbReference>
<feature type="transmembrane region" description="Helical" evidence="6">
    <location>
        <begin position="119"/>
        <end position="139"/>
    </location>
</feature>
<evidence type="ECO:0000313" key="8">
    <source>
        <dbReference type="EMBL" id="NYK09365.1"/>
    </source>
</evidence>
<keyword evidence="9" id="KW-1185">Reference proteome</keyword>
<evidence type="ECO:0000259" key="7">
    <source>
        <dbReference type="PROSITE" id="PS50850"/>
    </source>
</evidence>
<feature type="transmembrane region" description="Helical" evidence="6">
    <location>
        <begin position="25"/>
        <end position="41"/>
    </location>
</feature>
<dbReference type="Proteomes" id="UP000521075">
    <property type="component" value="Unassembled WGS sequence"/>
</dbReference>
<feature type="transmembrane region" description="Helical" evidence="6">
    <location>
        <begin position="146"/>
        <end position="165"/>
    </location>
</feature>
<dbReference type="InterPro" id="IPR020846">
    <property type="entry name" value="MFS_dom"/>
</dbReference>
<name>A0A853DUF8_9MICO</name>
<feature type="transmembrane region" description="Helical" evidence="6">
    <location>
        <begin position="415"/>
        <end position="436"/>
    </location>
</feature>
<evidence type="ECO:0000256" key="2">
    <source>
        <dbReference type="ARBA" id="ARBA00022448"/>
    </source>
</evidence>
<dbReference type="GO" id="GO:0005886">
    <property type="term" value="C:plasma membrane"/>
    <property type="evidence" value="ECO:0007669"/>
    <property type="project" value="UniProtKB-SubCell"/>
</dbReference>
<comment type="subcellular location">
    <subcellularLocation>
        <location evidence="1">Cell membrane</location>
        <topology evidence="1">Multi-pass membrane protein</topology>
    </subcellularLocation>
</comment>
<sequence>MSHPNLSTAAAPAASASPTLRGGRAVGLVVTLVLGVLSYQLNASMLSPALPDMAKELNVDVGSVSQVTSLFFLAGSIGGVVLSRWSDFVGRRRSLIIVLAILAVGTLLCIFAPNLPILLVGRVLQGASSAAFQLAYIILSESLSAKIFGTTLGIITAVNGGVGGLDGWVGGLLTDNFGFRSVFVVIFVFGIVALLAVIVVVPRGGRPTPTGTMDWWGAAALSVALIGLTYFVSNGSSLGWVAPLTLVFLAVGVVAFVAFWLIEKRRTSPLIAVEHLRSRQVWPVIVTTVLTLSGIFAVINFTVVLLSQNAEIGFGLDAATSALLFLTPAALIGVFAAPLSGWLAGRAGWLRILRIGLLLSTIALIVIAFVPTNQGLVLAAVAFLGITYNGLVLTTVNGLGVLLSPPDAPAALPGLNGAAFGIGASLGIGIVAPFAASGSLGGVTTALWISVVITVLALITSLLIRPRAGQRI</sequence>
<dbReference type="InterPro" id="IPR011701">
    <property type="entry name" value="MFS"/>
</dbReference>
<dbReference type="RefSeq" id="WP_179700345.1">
    <property type="nucleotide sequence ID" value="NZ_BAAAHA010000003.1"/>
</dbReference>